<name>E6MFX2_9FIRM</name>
<dbReference type="AlphaFoldDB" id="E6MFX2"/>
<evidence type="ECO:0000313" key="1">
    <source>
        <dbReference type="EMBL" id="EFV02007.1"/>
    </source>
</evidence>
<dbReference type="EMBL" id="AEQN01000015">
    <property type="protein sequence ID" value="EFV02007.1"/>
    <property type="molecule type" value="Genomic_DNA"/>
</dbReference>
<dbReference type="Proteomes" id="UP000004754">
    <property type="component" value="Unassembled WGS sequence"/>
</dbReference>
<comment type="caution">
    <text evidence="1">The sequence shown here is derived from an EMBL/GenBank/DDBJ whole genome shotgun (WGS) entry which is preliminary data.</text>
</comment>
<evidence type="ECO:0000313" key="2">
    <source>
        <dbReference type="Proteomes" id="UP000004754"/>
    </source>
</evidence>
<gene>
    <name evidence="1" type="ORF">HMP0721_0905</name>
</gene>
<proteinExistence type="predicted"/>
<dbReference type="STRING" id="887929.HMP0721_0905"/>
<sequence>MLVLIAGKRFNYERFHLQIMLADTFKLVIKWDKITTKNANHAHGHGRMKIFKPFAKNLSLVKVFR</sequence>
<accession>E6MFX2</accession>
<keyword evidence="2" id="KW-1185">Reference proteome</keyword>
<reference evidence="1 2" key="1">
    <citation type="submission" date="2010-12" db="EMBL/GenBank/DDBJ databases">
        <authorList>
            <person name="Muzny D."/>
            <person name="Qin X."/>
            <person name="Deng J."/>
            <person name="Jiang H."/>
            <person name="Liu Y."/>
            <person name="Qu J."/>
            <person name="Song X.-Z."/>
            <person name="Zhang L."/>
            <person name="Thornton R."/>
            <person name="Coyle M."/>
            <person name="Francisco L."/>
            <person name="Jackson L."/>
            <person name="Javaid M."/>
            <person name="Korchina V."/>
            <person name="Kovar C."/>
            <person name="Mata R."/>
            <person name="Mathew T."/>
            <person name="Ngo R."/>
            <person name="Nguyen L."/>
            <person name="Nguyen N."/>
            <person name="Okwuonu G."/>
            <person name="Ongeri F."/>
            <person name="Pham C."/>
            <person name="Simmons D."/>
            <person name="Wilczek-Boney K."/>
            <person name="Hale W."/>
            <person name="Jakkamsetti A."/>
            <person name="Pham P."/>
            <person name="Ruth R."/>
            <person name="San Lucas F."/>
            <person name="Warren J."/>
            <person name="Zhang J."/>
            <person name="Zhao Z."/>
            <person name="Zhou C."/>
            <person name="Zhu D."/>
            <person name="Lee S."/>
            <person name="Bess C."/>
            <person name="Blankenburg K."/>
            <person name="Forbes L."/>
            <person name="Fu Q."/>
            <person name="Gubbala S."/>
            <person name="Hirani K."/>
            <person name="Jayaseelan J.C."/>
            <person name="Lara F."/>
            <person name="Munidasa M."/>
            <person name="Palculict T."/>
            <person name="Patil S."/>
            <person name="Pu L.-L."/>
            <person name="Saada N."/>
            <person name="Tang L."/>
            <person name="Weissenberger G."/>
            <person name="Zhu Y."/>
            <person name="Hemphill L."/>
            <person name="Shang Y."/>
            <person name="Youmans B."/>
            <person name="Ayvaz T."/>
            <person name="Ross M."/>
            <person name="Santibanez J."/>
            <person name="Aqrawi P."/>
            <person name="Gross S."/>
            <person name="Joshi V."/>
            <person name="Fowler G."/>
            <person name="Nazareth L."/>
            <person name="Reid J."/>
            <person name="Worley K."/>
            <person name="Petrosino J."/>
            <person name="Highlander S."/>
            <person name="Gibbs R."/>
        </authorList>
    </citation>
    <scope>NUCLEOTIDE SEQUENCE [LARGE SCALE GENOMIC DNA]</scope>
    <source>
        <strain evidence="1 2">ATCC 23263</strain>
    </source>
</reference>
<dbReference type="HOGENOM" id="CLU_2846431_0_0_9"/>
<organism evidence="1 2">
    <name type="scientific">Pseudoramibacter alactolyticus ATCC 23263</name>
    <dbReference type="NCBI Taxonomy" id="887929"/>
    <lineage>
        <taxon>Bacteria</taxon>
        <taxon>Bacillati</taxon>
        <taxon>Bacillota</taxon>
        <taxon>Clostridia</taxon>
        <taxon>Eubacteriales</taxon>
        <taxon>Eubacteriaceae</taxon>
        <taxon>Pseudoramibacter</taxon>
    </lineage>
</organism>
<protein>
    <submittedName>
        <fullName evidence="1">Uncharacterized protein</fullName>
    </submittedName>
</protein>